<accession>A0A4Y7WT45</accession>
<dbReference type="GO" id="GO:0046872">
    <property type="term" value="F:metal ion binding"/>
    <property type="evidence" value="ECO:0007669"/>
    <property type="project" value="UniProtKB-KW"/>
</dbReference>
<dbReference type="InterPro" id="IPR034603">
    <property type="entry name" value="Dipeptide_epimerase"/>
</dbReference>
<dbReference type="CDD" id="cd03319">
    <property type="entry name" value="L-Ala-DL-Glu_epimerase"/>
    <property type="match status" value="1"/>
</dbReference>
<comment type="cofactor">
    <cofactor evidence="7 8">
        <name>Mg(2+)</name>
        <dbReference type="ChEBI" id="CHEBI:18420"/>
    </cofactor>
    <text evidence="7 8">Binds 1 Mg(2+) ion per subunit.</text>
</comment>
<feature type="binding site" evidence="6">
    <location>
        <position position="319"/>
    </location>
    <ligand>
        <name>substrate</name>
    </ligand>
</feature>
<feature type="binding site" evidence="6">
    <location>
        <position position="321"/>
    </location>
    <ligand>
        <name>substrate</name>
    </ligand>
</feature>
<sequence>MNIRTFSIHEQTYALKEPFVTALRTVTEIEVIHVIITLESGAIGRGSAAPTFPITGESKESMIAAINGPIMTALMARSMSFQEALQTVQNSCAGNTSAKAAVDIALHHAYAQSLGISLLQLLGGASIPLENDMTVSLDEKIAMEQQMLRHLNHGFQTVKIKVGTNGVEDLERILHLSHSAEKGVIFRIDANQAWSPKEAVQFIRQLEAQAVPVQFVEQPVKAHDLEGLRYVRDHVATPIMADESCTTRTAALRIIQAQAADMLNIKLMKCGGLNEARVIADLAQAADLPCMIGSMMESSWSVAAAAALASTHPNITMVDLDAPLWLMEEPPSPHLLYEKGTVFYHEPSSPVKAPSSLNN</sequence>
<evidence type="ECO:0000256" key="4">
    <source>
        <dbReference type="ARBA" id="ARBA00023235"/>
    </source>
</evidence>
<keyword evidence="2 7" id="KW-0479">Metal-binding</keyword>
<feature type="binding site" evidence="6">
    <location>
        <position position="296"/>
    </location>
    <ligand>
        <name>substrate</name>
    </ligand>
</feature>
<protein>
    <recommendedName>
        <fullName evidence="8">Dipeptide epimerase</fullName>
        <ecNumber evidence="8">5.1.1.-</ecNumber>
    </recommendedName>
</protein>
<evidence type="ECO:0000313" key="10">
    <source>
        <dbReference type="EMBL" id="KOO38241.1"/>
    </source>
</evidence>
<comment type="similarity">
    <text evidence="1 8">Belongs to the mandelate racemase/muconate lactonizing enzyme family.</text>
</comment>
<proteinExistence type="inferred from homology"/>
<dbReference type="PANTHER" id="PTHR48073">
    <property type="entry name" value="O-SUCCINYLBENZOATE SYNTHASE-RELATED"/>
    <property type="match status" value="1"/>
</dbReference>
<dbReference type="SFLD" id="SFLDF00009">
    <property type="entry name" value="o-succinylbenzoate_synthase"/>
    <property type="match status" value="1"/>
</dbReference>
<name>A0A0M0KHE4_ALKHA</name>
<dbReference type="AlphaFoldDB" id="A0A0M0KHE4"/>
<evidence type="ECO:0000256" key="5">
    <source>
        <dbReference type="PIRSR" id="PIRSR634603-1"/>
    </source>
</evidence>
<evidence type="ECO:0000256" key="1">
    <source>
        <dbReference type="ARBA" id="ARBA00008031"/>
    </source>
</evidence>
<evidence type="ECO:0000259" key="9">
    <source>
        <dbReference type="SMART" id="SM00922"/>
    </source>
</evidence>
<feature type="binding site" evidence="7">
    <location>
        <position position="242"/>
    </location>
    <ligand>
        <name>Mg(2+)</name>
        <dbReference type="ChEBI" id="CHEBI:18420"/>
    </ligand>
</feature>
<evidence type="ECO:0000256" key="7">
    <source>
        <dbReference type="PIRSR" id="PIRSR634603-3"/>
    </source>
</evidence>
<dbReference type="SFLD" id="SFLDF00010">
    <property type="entry name" value="dipeptide_epimerase"/>
    <property type="match status" value="1"/>
</dbReference>
<feature type="domain" description="Mandelate racemase/muconate lactonizing enzyme C-terminal" evidence="9">
    <location>
        <begin position="140"/>
        <end position="238"/>
    </location>
</feature>
<dbReference type="RefSeq" id="WP_010899150.1">
    <property type="nucleotide sequence ID" value="NZ_CP040441.1"/>
</dbReference>
<comment type="caution">
    <text evidence="10">The sequence shown here is derived from an EMBL/GenBank/DDBJ whole genome shotgun (WGS) entry which is preliminary data.</text>
</comment>
<dbReference type="Pfam" id="PF13378">
    <property type="entry name" value="MR_MLE_C"/>
    <property type="match status" value="1"/>
</dbReference>
<feature type="binding site" evidence="6">
    <location>
        <position position="294"/>
    </location>
    <ligand>
        <name>substrate</name>
    </ligand>
</feature>
<dbReference type="SUPFAM" id="SSF54826">
    <property type="entry name" value="Enolase N-terminal domain-like"/>
    <property type="match status" value="1"/>
</dbReference>
<feature type="binding site" evidence="6">
    <location>
        <position position="134"/>
    </location>
    <ligand>
        <name>substrate</name>
    </ligand>
</feature>
<feature type="active site" description="Proton acceptor; specific for (S)-substrate epimerization" evidence="5">
    <location>
        <position position="266"/>
    </location>
</feature>
<reference evidence="10" key="1">
    <citation type="submission" date="2015-08" db="EMBL/GenBank/DDBJ databases">
        <title>Complete DNA Sequence of Pseudomonas syringae pv. actinidiae, the Causal Agent of Kiwifruit Canker Disease.</title>
        <authorList>
            <person name="Rikkerink E.H.A."/>
            <person name="Fineran P.C."/>
        </authorList>
    </citation>
    <scope>NUCLEOTIDE SEQUENCE</scope>
    <source>
        <strain evidence="10">DSM 13666</strain>
    </source>
</reference>
<dbReference type="InterPro" id="IPR013341">
    <property type="entry name" value="Mandelate_racemase_N_dom"/>
</dbReference>
<dbReference type="SFLD" id="SFLDG00180">
    <property type="entry name" value="muconate_cycloisomerase"/>
    <property type="match status" value="2"/>
</dbReference>
<keyword evidence="3 7" id="KW-0460">Magnesium</keyword>
<dbReference type="InterPro" id="IPR013342">
    <property type="entry name" value="Mandelate_racemase_C"/>
</dbReference>
<evidence type="ECO:0000256" key="6">
    <source>
        <dbReference type="PIRSR" id="PIRSR634603-2"/>
    </source>
</evidence>
<dbReference type="GeneID" id="87598528"/>
<gene>
    <name evidence="10" type="ORF">AMD02_04720</name>
</gene>
<dbReference type="GO" id="GO:0016855">
    <property type="term" value="F:racemase and epimerase activity, acting on amino acids and derivatives"/>
    <property type="evidence" value="ECO:0007669"/>
    <property type="project" value="UniProtKB-UniRule"/>
</dbReference>
<dbReference type="Gene3D" id="3.20.20.120">
    <property type="entry name" value="Enolase-like C-terminal domain"/>
    <property type="match status" value="1"/>
</dbReference>
<dbReference type="EMBL" id="LILD01000001">
    <property type="protein sequence ID" value="KOO38241.1"/>
    <property type="molecule type" value="Genomic_DNA"/>
</dbReference>
<dbReference type="SUPFAM" id="SSF51604">
    <property type="entry name" value="Enolase C-terminal domain-like"/>
    <property type="match status" value="1"/>
</dbReference>
<dbReference type="InterPro" id="IPR029065">
    <property type="entry name" value="Enolase_C-like"/>
</dbReference>
<feature type="binding site" evidence="6">
    <location>
        <position position="159"/>
    </location>
    <ligand>
        <name>substrate</name>
    </ligand>
</feature>
<dbReference type="PANTHER" id="PTHR48073:SF2">
    <property type="entry name" value="O-SUCCINYLBENZOATE SYNTHASE"/>
    <property type="match status" value="1"/>
</dbReference>
<dbReference type="PATRIC" id="fig|136160.3.peg.1218"/>
<evidence type="ECO:0000256" key="8">
    <source>
        <dbReference type="RuleBase" id="RU366006"/>
    </source>
</evidence>
<feature type="binding site" evidence="7">
    <location>
        <position position="189"/>
    </location>
    <ligand>
        <name>Mg(2+)</name>
        <dbReference type="ChEBI" id="CHEBI:18420"/>
    </ligand>
</feature>
<evidence type="ECO:0000256" key="3">
    <source>
        <dbReference type="ARBA" id="ARBA00022842"/>
    </source>
</evidence>
<dbReference type="InterPro" id="IPR036849">
    <property type="entry name" value="Enolase-like_C_sf"/>
</dbReference>
<dbReference type="Pfam" id="PF02746">
    <property type="entry name" value="MR_MLE_N"/>
    <property type="match status" value="1"/>
</dbReference>
<dbReference type="SMART" id="SM00922">
    <property type="entry name" value="MR_MLE"/>
    <property type="match status" value="1"/>
</dbReference>
<dbReference type="EC" id="5.1.1.-" evidence="8"/>
<organism evidence="10">
    <name type="scientific">Halalkalibacterium halodurans</name>
    <name type="common">Bacillus halodurans</name>
    <dbReference type="NCBI Taxonomy" id="86665"/>
    <lineage>
        <taxon>Bacteria</taxon>
        <taxon>Bacillati</taxon>
        <taxon>Bacillota</taxon>
        <taxon>Bacilli</taxon>
        <taxon>Bacillales</taxon>
        <taxon>Bacillaceae</taxon>
        <taxon>Halalkalibacterium (ex Joshi et al. 2022)</taxon>
    </lineage>
</organism>
<dbReference type="OMA" id="YDAINIK"/>
<evidence type="ECO:0000256" key="2">
    <source>
        <dbReference type="ARBA" id="ARBA00022723"/>
    </source>
</evidence>
<feature type="active site" description="Proton acceptor; specific for (R)-substrate epimerization" evidence="5">
    <location>
        <position position="161"/>
    </location>
</feature>
<dbReference type="SFLD" id="SFLDS00001">
    <property type="entry name" value="Enolase"/>
    <property type="match status" value="2"/>
</dbReference>
<feature type="binding site" evidence="6">
    <location>
        <position position="24"/>
    </location>
    <ligand>
        <name>substrate</name>
    </ligand>
</feature>
<dbReference type="InterPro" id="IPR029017">
    <property type="entry name" value="Enolase-like_N"/>
</dbReference>
<keyword evidence="4 8" id="KW-0413">Isomerase</keyword>
<feature type="binding site" evidence="7">
    <location>
        <position position="217"/>
    </location>
    <ligand>
        <name>Mg(2+)</name>
        <dbReference type="ChEBI" id="CHEBI:18420"/>
    </ligand>
</feature>
<dbReference type="Gene3D" id="3.30.390.10">
    <property type="entry name" value="Enolase-like, N-terminal domain"/>
    <property type="match status" value="1"/>
</dbReference>
<accession>A0A0M0KHE4</accession>